<dbReference type="InterPro" id="IPR000086">
    <property type="entry name" value="NUDIX_hydrolase_dom"/>
</dbReference>
<dbReference type="AlphaFoldDB" id="A0A0G3GZT7"/>
<evidence type="ECO:0000259" key="2">
    <source>
        <dbReference type="PROSITE" id="PS51462"/>
    </source>
</evidence>
<name>A0A0G3GZT7_9CORY</name>
<feature type="domain" description="Nudix hydrolase" evidence="2">
    <location>
        <begin position="10"/>
        <end position="138"/>
    </location>
</feature>
<dbReference type="SUPFAM" id="SSF55811">
    <property type="entry name" value="Nudix"/>
    <property type="match status" value="1"/>
</dbReference>
<evidence type="ECO:0000313" key="4">
    <source>
        <dbReference type="Proteomes" id="UP000035199"/>
    </source>
</evidence>
<gene>
    <name evidence="3" type="ORF">CMUST_11625</name>
</gene>
<dbReference type="Gene3D" id="3.90.79.10">
    <property type="entry name" value="Nucleoside Triphosphate Pyrophosphohydrolase"/>
    <property type="match status" value="1"/>
</dbReference>
<comment type="similarity">
    <text evidence="1">Belongs to the Nudix hydrolase family.</text>
</comment>
<reference evidence="4" key="2">
    <citation type="submission" date="2015-05" db="EMBL/GenBank/DDBJ databases">
        <title>Complete genome sequence of Corynebacterium mustelae DSM 45274, isolated from various tissues of a male ferret with lethal sepsis.</title>
        <authorList>
            <person name="Ruckert C."/>
            <person name="Albersmeier A."/>
            <person name="Winkler A."/>
            <person name="Tauch A."/>
        </authorList>
    </citation>
    <scope>NUCLEOTIDE SEQUENCE [LARGE SCALE GENOMIC DNA]</scope>
    <source>
        <strain evidence="4">DSM 45274</strain>
    </source>
</reference>
<dbReference type="Proteomes" id="UP000035199">
    <property type="component" value="Chromosome"/>
</dbReference>
<dbReference type="InterPro" id="IPR015797">
    <property type="entry name" value="NUDIX_hydrolase-like_dom_sf"/>
</dbReference>
<sequence>MIDAVTGWYFMHLSVKVVVVIGEKVLLGRNPRGDWELLGGWPNKEDASLEETAIREVREEAAITITPQRLINAFILRDPKVENPVAIVAYGATIDSAEPEIAASSEHSRLALIRPEEALGFDNLLPAYKQLIADYLQLDS</sequence>
<dbReference type="EMBL" id="CP011542">
    <property type="protein sequence ID" value="AKK06636.1"/>
    <property type="molecule type" value="Genomic_DNA"/>
</dbReference>
<keyword evidence="4" id="KW-1185">Reference proteome</keyword>
<dbReference type="PATRIC" id="fig|571915.4.peg.2483"/>
<proteinExistence type="inferred from homology"/>
<reference evidence="3 4" key="1">
    <citation type="journal article" date="2015" name="Genome Announc.">
        <title>Complete Genome Sequence of the Type Strain Corynebacterium mustelae DSM 45274, Isolated from Various Tissues of a Male Ferret with Lethal Sepsis.</title>
        <authorList>
            <person name="Ruckert C."/>
            <person name="Eimer J."/>
            <person name="Winkler A."/>
            <person name="Tauch A."/>
        </authorList>
    </citation>
    <scope>NUCLEOTIDE SEQUENCE [LARGE SCALE GENOMIC DNA]</scope>
    <source>
        <strain evidence="3 4">DSM 45274</strain>
    </source>
</reference>
<evidence type="ECO:0000256" key="1">
    <source>
        <dbReference type="ARBA" id="ARBA00005582"/>
    </source>
</evidence>
<dbReference type="PROSITE" id="PS51462">
    <property type="entry name" value="NUDIX"/>
    <property type="match status" value="1"/>
</dbReference>
<dbReference type="PANTHER" id="PTHR43736">
    <property type="entry name" value="ADP-RIBOSE PYROPHOSPHATASE"/>
    <property type="match status" value="1"/>
</dbReference>
<dbReference type="STRING" id="571915.CMUST_11625"/>
<dbReference type="RefSeq" id="WP_047262626.1">
    <property type="nucleotide sequence ID" value="NZ_CP011542.1"/>
</dbReference>
<organism evidence="3 4">
    <name type="scientific">Corynebacterium mustelae</name>
    <dbReference type="NCBI Taxonomy" id="571915"/>
    <lineage>
        <taxon>Bacteria</taxon>
        <taxon>Bacillati</taxon>
        <taxon>Actinomycetota</taxon>
        <taxon>Actinomycetes</taxon>
        <taxon>Mycobacteriales</taxon>
        <taxon>Corynebacteriaceae</taxon>
        <taxon>Corynebacterium</taxon>
    </lineage>
</organism>
<dbReference type="KEGG" id="cmv:CMUST_11625"/>
<protein>
    <submittedName>
        <fullName evidence="3">ADP-ribose pyrophosphatase</fullName>
    </submittedName>
</protein>
<evidence type="ECO:0000313" key="3">
    <source>
        <dbReference type="EMBL" id="AKK06636.1"/>
    </source>
</evidence>
<dbReference type="Pfam" id="PF00293">
    <property type="entry name" value="NUDIX"/>
    <property type="match status" value="1"/>
</dbReference>
<dbReference type="OrthoDB" id="9814308at2"/>
<dbReference type="PANTHER" id="PTHR43736:SF1">
    <property type="entry name" value="DIHYDRONEOPTERIN TRIPHOSPHATE DIPHOSPHATASE"/>
    <property type="match status" value="1"/>
</dbReference>
<accession>A0A0G3GZT7</accession>